<comment type="caution">
    <text evidence="1">The sequence shown here is derived from an EMBL/GenBank/DDBJ whole genome shotgun (WGS) entry which is preliminary data.</text>
</comment>
<evidence type="ECO:0000313" key="1">
    <source>
        <dbReference type="EMBL" id="KIX12516.1"/>
    </source>
</evidence>
<proteinExistence type="predicted"/>
<reference evidence="1 2" key="1">
    <citation type="submission" date="2013-11" db="EMBL/GenBank/DDBJ databases">
        <title>Metagenomic analysis of a methanogenic consortium involved in long chain n-alkane degradation.</title>
        <authorList>
            <person name="Davidova I.A."/>
            <person name="Callaghan A.V."/>
            <person name="Wawrik B."/>
            <person name="Pruitt S."/>
            <person name="Marks C."/>
            <person name="Duncan K.E."/>
            <person name="Suflita J.M."/>
        </authorList>
    </citation>
    <scope>NUCLEOTIDE SEQUENCE [LARGE SCALE GENOMIC DNA]</scope>
    <source>
        <strain evidence="1 2">SPR</strain>
    </source>
</reference>
<dbReference type="Proteomes" id="UP000032233">
    <property type="component" value="Unassembled WGS sequence"/>
</dbReference>
<sequence>MSDFIKPESLAICCNEFSLQRLTRPGPYAFPIRPATTFCIHRAKAGVDIPPYTKTFGIRSWGLWSEKA</sequence>
<evidence type="ECO:0000313" key="2">
    <source>
        <dbReference type="Proteomes" id="UP000032233"/>
    </source>
</evidence>
<name>A0A0D2JA26_9BACT</name>
<protein>
    <submittedName>
        <fullName evidence="1">Uncharacterized protein</fullName>
    </submittedName>
</protein>
<organism evidence="1 2">
    <name type="scientific">Dethiosulfatarculus sandiegensis</name>
    <dbReference type="NCBI Taxonomy" id="1429043"/>
    <lineage>
        <taxon>Bacteria</taxon>
        <taxon>Pseudomonadati</taxon>
        <taxon>Thermodesulfobacteriota</taxon>
        <taxon>Desulfarculia</taxon>
        <taxon>Desulfarculales</taxon>
        <taxon>Desulfarculaceae</taxon>
        <taxon>Dethiosulfatarculus</taxon>
    </lineage>
</organism>
<dbReference type="STRING" id="1429043.X474_18100"/>
<dbReference type="EMBL" id="AZAC01000029">
    <property type="protein sequence ID" value="KIX12516.1"/>
    <property type="molecule type" value="Genomic_DNA"/>
</dbReference>
<keyword evidence="2" id="KW-1185">Reference proteome</keyword>
<dbReference type="AlphaFoldDB" id="A0A0D2JA26"/>
<dbReference type="InParanoid" id="A0A0D2JA26"/>
<gene>
    <name evidence="1" type="ORF">X474_18100</name>
</gene>
<accession>A0A0D2JA26</accession>